<dbReference type="GO" id="GO:0008270">
    <property type="term" value="F:zinc ion binding"/>
    <property type="evidence" value="ECO:0007669"/>
    <property type="project" value="InterPro"/>
</dbReference>
<dbReference type="InterPro" id="IPR013154">
    <property type="entry name" value="ADH-like_N"/>
</dbReference>
<dbReference type="InterPro" id="IPR002328">
    <property type="entry name" value="ADH_Zn_CS"/>
</dbReference>
<reference evidence="10" key="2">
    <citation type="submission" date="2020-09" db="EMBL/GenBank/DDBJ databases">
        <authorList>
            <person name="Sun Q."/>
            <person name="Kim S."/>
        </authorList>
    </citation>
    <scope>NUCLEOTIDE SEQUENCE</scope>
    <source>
        <strain evidence="10">KCTC 12988</strain>
    </source>
</reference>
<feature type="domain" description="Enoyl reductase (ER)" evidence="9">
    <location>
        <begin position="13"/>
        <end position="331"/>
    </location>
</feature>
<dbReference type="RefSeq" id="WP_189573604.1">
    <property type="nucleotide sequence ID" value="NZ_BMXI01000020.1"/>
</dbReference>
<keyword evidence="3 8" id="KW-0479">Metal-binding</keyword>
<comment type="caution">
    <text evidence="10">The sequence shown here is derived from an EMBL/GenBank/DDBJ whole genome shotgun (WGS) entry which is preliminary data.</text>
</comment>
<dbReference type="CDD" id="cd05283">
    <property type="entry name" value="CAD1"/>
    <property type="match status" value="1"/>
</dbReference>
<keyword evidence="5" id="KW-0521">NADP</keyword>
<evidence type="ECO:0000256" key="7">
    <source>
        <dbReference type="ARBA" id="ARBA00024074"/>
    </source>
</evidence>
<proteinExistence type="inferred from homology"/>
<evidence type="ECO:0000259" key="9">
    <source>
        <dbReference type="SMART" id="SM00829"/>
    </source>
</evidence>
<keyword evidence="6" id="KW-0560">Oxidoreductase</keyword>
<dbReference type="InterPro" id="IPR013149">
    <property type="entry name" value="ADH-like_C"/>
</dbReference>
<dbReference type="SUPFAM" id="SSF51735">
    <property type="entry name" value="NAD(P)-binding Rossmann-fold domains"/>
    <property type="match status" value="1"/>
</dbReference>
<evidence type="ECO:0000256" key="1">
    <source>
        <dbReference type="ARBA" id="ARBA00001947"/>
    </source>
</evidence>
<evidence type="ECO:0000256" key="6">
    <source>
        <dbReference type="ARBA" id="ARBA00023002"/>
    </source>
</evidence>
<dbReference type="InterPro" id="IPR011032">
    <property type="entry name" value="GroES-like_sf"/>
</dbReference>
<organism evidence="10 11">
    <name type="scientific">Roseibacillus persicicus</name>
    <dbReference type="NCBI Taxonomy" id="454148"/>
    <lineage>
        <taxon>Bacteria</taxon>
        <taxon>Pseudomonadati</taxon>
        <taxon>Verrucomicrobiota</taxon>
        <taxon>Verrucomicrobiia</taxon>
        <taxon>Verrucomicrobiales</taxon>
        <taxon>Verrucomicrobiaceae</taxon>
        <taxon>Roseibacillus</taxon>
    </lineage>
</organism>
<dbReference type="GO" id="GO:0008106">
    <property type="term" value="F:alcohol dehydrogenase (NADP+) activity"/>
    <property type="evidence" value="ECO:0007669"/>
    <property type="project" value="UniProtKB-EC"/>
</dbReference>
<dbReference type="EC" id="1.1.1.2" evidence="7"/>
<evidence type="ECO:0000256" key="3">
    <source>
        <dbReference type="ARBA" id="ARBA00022723"/>
    </source>
</evidence>
<dbReference type="AlphaFoldDB" id="A0A918WQV8"/>
<name>A0A918WQV8_9BACT</name>
<keyword evidence="11" id="KW-1185">Reference proteome</keyword>
<accession>A0A918WQV8</accession>
<sequence>MKYQAYAADSAEGKLSIRDWELGELGPNEVDIDVDYCGLCHSDVSMLKNHWEMTGYPIVPGHEVVGRVSAKGESVAHLEVGQRVGLGWLAGSCGTCQPCLGGHQNLCADSKGTIVGRAGGFAESVRAEALWAIPLPDGVDSEAAGPLFCGGITVFNPIVQNNISPMDRVAVVGIGGLGHMALQFLNKWGCEVTAFSTSPDKEDQARELGAHHFVNSRDDSQLDKVAGSYDLILSTVNVELDWEKYVAALRPQGTLHLVGAAPKVESSVFALIQGQKSISASPVGSPGITARMVEFSARHHIAPKVEVMPMSEINEAFDKLEKDKPAHRIVLKADFN</sequence>
<dbReference type="Proteomes" id="UP000644507">
    <property type="component" value="Unassembled WGS sequence"/>
</dbReference>
<evidence type="ECO:0000256" key="4">
    <source>
        <dbReference type="ARBA" id="ARBA00022833"/>
    </source>
</evidence>
<keyword evidence="4 8" id="KW-0862">Zinc</keyword>
<dbReference type="Gene3D" id="3.90.180.10">
    <property type="entry name" value="Medium-chain alcohol dehydrogenases, catalytic domain"/>
    <property type="match status" value="1"/>
</dbReference>
<dbReference type="InterPro" id="IPR036291">
    <property type="entry name" value="NAD(P)-bd_dom_sf"/>
</dbReference>
<dbReference type="Pfam" id="PF00107">
    <property type="entry name" value="ADH_zinc_N"/>
    <property type="match status" value="1"/>
</dbReference>
<dbReference type="FunFam" id="3.90.180.10:FF:000018">
    <property type="entry name" value="NAD(P)-dependent alcohol dehydrogenase"/>
    <property type="match status" value="1"/>
</dbReference>
<dbReference type="InterPro" id="IPR047109">
    <property type="entry name" value="CAD-like"/>
</dbReference>
<evidence type="ECO:0000256" key="8">
    <source>
        <dbReference type="RuleBase" id="RU361277"/>
    </source>
</evidence>
<evidence type="ECO:0000313" key="11">
    <source>
        <dbReference type="Proteomes" id="UP000644507"/>
    </source>
</evidence>
<evidence type="ECO:0000313" key="10">
    <source>
        <dbReference type="EMBL" id="GHC65784.1"/>
    </source>
</evidence>
<comment type="cofactor">
    <cofactor evidence="1 8">
        <name>Zn(2+)</name>
        <dbReference type="ChEBI" id="CHEBI:29105"/>
    </cofactor>
</comment>
<evidence type="ECO:0000256" key="5">
    <source>
        <dbReference type="ARBA" id="ARBA00022857"/>
    </source>
</evidence>
<comment type="similarity">
    <text evidence="2 8">Belongs to the zinc-containing alcohol dehydrogenase family.</text>
</comment>
<dbReference type="SMART" id="SM00829">
    <property type="entry name" value="PKS_ER"/>
    <property type="match status" value="1"/>
</dbReference>
<dbReference type="PANTHER" id="PTHR42683">
    <property type="entry name" value="ALDEHYDE REDUCTASE"/>
    <property type="match status" value="1"/>
</dbReference>
<gene>
    <name evidence="10" type="primary">yjgB</name>
    <name evidence="10" type="ORF">GCM10007100_36920</name>
</gene>
<dbReference type="SUPFAM" id="SSF50129">
    <property type="entry name" value="GroES-like"/>
    <property type="match status" value="1"/>
</dbReference>
<protein>
    <recommendedName>
        <fullName evidence="7">alcohol dehydrogenase (NADP(+))</fullName>
        <ecNumber evidence="7">1.1.1.2</ecNumber>
    </recommendedName>
</protein>
<evidence type="ECO:0000256" key="2">
    <source>
        <dbReference type="ARBA" id="ARBA00008072"/>
    </source>
</evidence>
<dbReference type="EMBL" id="BMXI01000020">
    <property type="protein sequence ID" value="GHC65784.1"/>
    <property type="molecule type" value="Genomic_DNA"/>
</dbReference>
<dbReference type="FunFam" id="3.40.50.720:FF:000022">
    <property type="entry name" value="Cinnamyl alcohol dehydrogenase"/>
    <property type="match status" value="1"/>
</dbReference>
<dbReference type="PROSITE" id="PS00059">
    <property type="entry name" value="ADH_ZINC"/>
    <property type="match status" value="1"/>
</dbReference>
<reference evidence="10" key="1">
    <citation type="journal article" date="2014" name="Int. J. Syst. Evol. Microbiol.">
        <title>Complete genome sequence of Corynebacterium casei LMG S-19264T (=DSM 44701T), isolated from a smear-ripened cheese.</title>
        <authorList>
            <consortium name="US DOE Joint Genome Institute (JGI-PGF)"/>
            <person name="Walter F."/>
            <person name="Albersmeier A."/>
            <person name="Kalinowski J."/>
            <person name="Ruckert C."/>
        </authorList>
    </citation>
    <scope>NUCLEOTIDE SEQUENCE</scope>
    <source>
        <strain evidence="10">KCTC 12988</strain>
    </source>
</reference>
<dbReference type="InterPro" id="IPR020843">
    <property type="entry name" value="ER"/>
</dbReference>
<dbReference type="Pfam" id="PF08240">
    <property type="entry name" value="ADH_N"/>
    <property type="match status" value="1"/>
</dbReference>
<dbReference type="Gene3D" id="3.40.50.720">
    <property type="entry name" value="NAD(P)-binding Rossmann-like Domain"/>
    <property type="match status" value="1"/>
</dbReference>